<evidence type="ECO:0000256" key="6">
    <source>
        <dbReference type="SAM" id="SignalP"/>
    </source>
</evidence>
<dbReference type="CDD" id="cd02150">
    <property type="entry name" value="nitroreductase"/>
    <property type="match status" value="1"/>
</dbReference>
<keyword evidence="5" id="KW-0560">Oxidoreductase</keyword>
<evidence type="ECO:0000256" key="5">
    <source>
        <dbReference type="ARBA" id="ARBA00023002"/>
    </source>
</evidence>
<evidence type="ECO:0000259" key="7">
    <source>
        <dbReference type="Pfam" id="PF00881"/>
    </source>
</evidence>
<comment type="cofactor">
    <cofactor evidence="1">
        <name>FMN</name>
        <dbReference type="ChEBI" id="CHEBI:58210"/>
    </cofactor>
</comment>
<evidence type="ECO:0000313" key="9">
    <source>
        <dbReference type="Proteomes" id="UP000199373"/>
    </source>
</evidence>
<reference evidence="8 9" key="1">
    <citation type="submission" date="2016-10" db="EMBL/GenBank/DDBJ databases">
        <authorList>
            <person name="de Groot N.N."/>
        </authorList>
    </citation>
    <scope>NUCLEOTIDE SEQUENCE [LARGE SCALE GENOMIC DNA]</scope>
    <source>
        <strain evidence="8 9">TC2-24</strain>
    </source>
</reference>
<feature type="chain" id="PRO_5011738370" evidence="6">
    <location>
        <begin position="22"/>
        <end position="210"/>
    </location>
</feature>
<dbReference type="SUPFAM" id="SSF55469">
    <property type="entry name" value="FMN-dependent nitroreductase-like"/>
    <property type="match status" value="1"/>
</dbReference>
<dbReference type="Gene3D" id="3.40.109.10">
    <property type="entry name" value="NADH Oxidase"/>
    <property type="match status" value="1"/>
</dbReference>
<keyword evidence="9" id="KW-1185">Reference proteome</keyword>
<gene>
    <name evidence="8" type="ORF">SAMN04487850_0786</name>
</gene>
<dbReference type="GO" id="GO:0016491">
    <property type="term" value="F:oxidoreductase activity"/>
    <property type="evidence" value="ECO:0007669"/>
    <property type="project" value="UniProtKB-KW"/>
</dbReference>
<dbReference type="PANTHER" id="PTHR43673">
    <property type="entry name" value="NAD(P)H NITROREDUCTASE YDGI-RELATED"/>
    <property type="match status" value="1"/>
</dbReference>
<evidence type="ECO:0000256" key="3">
    <source>
        <dbReference type="ARBA" id="ARBA00022630"/>
    </source>
</evidence>
<dbReference type="InterPro" id="IPR029479">
    <property type="entry name" value="Nitroreductase"/>
</dbReference>
<evidence type="ECO:0000313" key="8">
    <source>
        <dbReference type="EMBL" id="SEV89423.1"/>
    </source>
</evidence>
<dbReference type="Proteomes" id="UP000199373">
    <property type="component" value="Unassembled WGS sequence"/>
</dbReference>
<keyword evidence="6" id="KW-0732">Signal</keyword>
<proteinExistence type="inferred from homology"/>
<evidence type="ECO:0000256" key="4">
    <source>
        <dbReference type="ARBA" id="ARBA00022643"/>
    </source>
</evidence>
<comment type="similarity">
    <text evidence="2">Belongs to the nitroreductase family.</text>
</comment>
<accession>A0A1I0MM74</accession>
<dbReference type="Pfam" id="PF00881">
    <property type="entry name" value="Nitroreductase"/>
    <property type="match status" value="2"/>
</dbReference>
<name>A0A1I0MM74_9BACT</name>
<evidence type="ECO:0000256" key="1">
    <source>
        <dbReference type="ARBA" id="ARBA00001917"/>
    </source>
</evidence>
<organism evidence="8 9">
    <name type="scientific">Prevotella aff. ruminicola Tc2-24</name>
    <dbReference type="NCBI Taxonomy" id="81582"/>
    <lineage>
        <taxon>Bacteria</taxon>
        <taxon>Pseudomonadati</taxon>
        <taxon>Bacteroidota</taxon>
        <taxon>Bacteroidia</taxon>
        <taxon>Bacteroidales</taxon>
        <taxon>Prevotellaceae</taxon>
        <taxon>Prevotella</taxon>
    </lineage>
</organism>
<feature type="signal peptide" evidence="6">
    <location>
        <begin position="1"/>
        <end position="21"/>
    </location>
</feature>
<dbReference type="InterPro" id="IPR000415">
    <property type="entry name" value="Nitroreductase-like"/>
</dbReference>
<feature type="domain" description="Nitroreductase" evidence="7">
    <location>
        <begin position="41"/>
        <end position="96"/>
    </location>
</feature>
<keyword evidence="4" id="KW-0288">FMN</keyword>
<protein>
    <submittedName>
        <fullName evidence="8">Nitroreductase</fullName>
    </submittedName>
</protein>
<sequence length="210" mass="22900">MNMKRFLMALTGVLSMTAANSQEVKTVTPENCKGACIVENIMTRTSVRRYTDQTVSAEIIETLLRAGMAAPTAVNRQPWHFIVVTDKEKLAGLAEANPNAGMVRRAPLAIVVCGDMSKALEGPLQAYWIQDCSAATENILLAAHAMGLGAVWTGTYPNQSREEGVRRVLGLPESIVPLNTLVIGYPAEQPQPKDKWRPENVSYNVYGGQK</sequence>
<dbReference type="EMBL" id="FOIQ01000001">
    <property type="protein sequence ID" value="SEV89423.1"/>
    <property type="molecule type" value="Genomic_DNA"/>
</dbReference>
<dbReference type="PANTHER" id="PTHR43673:SF2">
    <property type="entry name" value="NITROREDUCTASE"/>
    <property type="match status" value="1"/>
</dbReference>
<feature type="domain" description="Nitroreductase" evidence="7">
    <location>
        <begin position="97"/>
        <end position="185"/>
    </location>
</feature>
<dbReference type="AlphaFoldDB" id="A0A1I0MM74"/>
<keyword evidence="3" id="KW-0285">Flavoprotein</keyword>
<evidence type="ECO:0000256" key="2">
    <source>
        <dbReference type="ARBA" id="ARBA00007118"/>
    </source>
</evidence>